<gene>
    <name evidence="2" type="ORF">SAMN05216235_2718</name>
</gene>
<sequence>MKASIYLVLEAVAFIGSVIAFSTNSIEYTALMISFVALFGTRRLEAKLEEENKWMN</sequence>
<dbReference type="Proteomes" id="UP000183090">
    <property type="component" value="Unassembled WGS sequence"/>
</dbReference>
<dbReference type="AlphaFoldDB" id="A0AA94HID2"/>
<protein>
    <submittedName>
        <fullName evidence="2">Uncharacterized protein</fullName>
    </submittedName>
</protein>
<evidence type="ECO:0000313" key="3">
    <source>
        <dbReference type="Proteomes" id="UP000183090"/>
    </source>
</evidence>
<evidence type="ECO:0000313" key="2">
    <source>
        <dbReference type="EMBL" id="SFK95149.1"/>
    </source>
</evidence>
<organism evidence="2 3">
    <name type="scientific">Salinicoccus halodurans</name>
    <dbReference type="NCBI Taxonomy" id="407035"/>
    <lineage>
        <taxon>Bacteria</taxon>
        <taxon>Bacillati</taxon>
        <taxon>Bacillota</taxon>
        <taxon>Bacilli</taxon>
        <taxon>Bacillales</taxon>
        <taxon>Staphylococcaceae</taxon>
        <taxon>Salinicoccus</taxon>
    </lineage>
</organism>
<accession>A0AA94HID2</accession>
<evidence type="ECO:0000256" key="1">
    <source>
        <dbReference type="SAM" id="Phobius"/>
    </source>
</evidence>
<proteinExistence type="predicted"/>
<feature type="transmembrane region" description="Helical" evidence="1">
    <location>
        <begin position="12"/>
        <end position="39"/>
    </location>
</feature>
<keyword evidence="1" id="KW-0472">Membrane</keyword>
<reference evidence="2 3" key="1">
    <citation type="submission" date="2016-10" db="EMBL/GenBank/DDBJ databases">
        <authorList>
            <person name="Varghese N."/>
            <person name="Submissions S."/>
        </authorList>
    </citation>
    <scope>NUCLEOTIDE SEQUENCE [LARGE SCALE GENOMIC DNA]</scope>
    <source>
        <strain evidence="2 3">CGMCC 1.6501</strain>
    </source>
</reference>
<keyword evidence="1" id="KW-1133">Transmembrane helix</keyword>
<name>A0AA94HID2_9STAP</name>
<keyword evidence="1" id="KW-0812">Transmembrane</keyword>
<comment type="caution">
    <text evidence="2">The sequence shown here is derived from an EMBL/GenBank/DDBJ whole genome shotgun (WGS) entry which is preliminary data.</text>
</comment>
<dbReference type="RefSeq" id="WP_158462232.1">
    <property type="nucleotide sequence ID" value="NZ_CP011366.1"/>
</dbReference>
<dbReference type="EMBL" id="FOTB01000006">
    <property type="protein sequence ID" value="SFK95149.1"/>
    <property type="molecule type" value="Genomic_DNA"/>
</dbReference>